<comment type="caution">
    <text evidence="1">The sequence shown here is derived from an EMBL/GenBank/DDBJ whole genome shotgun (WGS) entry which is preliminary data.</text>
</comment>
<sequence>MSQNIKTIPTDEYKAVVKAVQHYVDSLIEASPQVLDKAFHKDATMTGWSPDGSLASGSYTALHTYFETYGPAKNIKTHTDVLSITPTTAVVRLDIEGAPDAPYTDFHILFKIDGEWKIIAKAFHAYKS</sequence>
<dbReference type="Pfam" id="PF12893">
    <property type="entry name" value="Lumazine_bd_2"/>
    <property type="match status" value="1"/>
</dbReference>
<reference evidence="1 2" key="1">
    <citation type="submission" date="2019-07" db="EMBL/GenBank/DDBJ databases">
        <title>The First High-Quality Draft Genome Sequence of the Causal Agent of the Current Panama Disease Epidemic.</title>
        <authorList>
            <person name="Warmington R.J."/>
            <person name="Kay W."/>
            <person name="Jeffries A."/>
            <person name="Bebber D."/>
            <person name="Moore K."/>
            <person name="Studholme D.J."/>
        </authorList>
    </citation>
    <scope>NUCLEOTIDE SEQUENCE [LARGE SCALE GENOMIC DNA]</scope>
    <source>
        <strain evidence="1 2">TR4</strain>
    </source>
</reference>
<dbReference type="Proteomes" id="UP000321331">
    <property type="component" value="Unassembled WGS sequence"/>
</dbReference>
<name>A0A5C6SEL3_FUSOC</name>
<dbReference type="InterPro" id="IPR039437">
    <property type="entry name" value="FrzH/put_lumazine-bd"/>
</dbReference>
<organism evidence="1 2">
    <name type="scientific">Fusarium oxysporum f. sp. cubense</name>
    <dbReference type="NCBI Taxonomy" id="61366"/>
    <lineage>
        <taxon>Eukaryota</taxon>
        <taxon>Fungi</taxon>
        <taxon>Dikarya</taxon>
        <taxon>Ascomycota</taxon>
        <taxon>Pezizomycotina</taxon>
        <taxon>Sordariomycetes</taxon>
        <taxon>Hypocreomycetidae</taxon>
        <taxon>Hypocreales</taxon>
        <taxon>Nectriaceae</taxon>
        <taxon>Fusarium</taxon>
        <taxon>Fusarium oxysporum species complex</taxon>
    </lineage>
</organism>
<dbReference type="InterPro" id="IPR032710">
    <property type="entry name" value="NTF2-like_dom_sf"/>
</dbReference>
<dbReference type="EMBL" id="VMNF01000014">
    <property type="protein sequence ID" value="TXB97214.1"/>
    <property type="molecule type" value="Genomic_DNA"/>
</dbReference>
<gene>
    <name evidence="1" type="ORF">FocTR4_00011885</name>
</gene>
<proteinExistence type="predicted"/>
<evidence type="ECO:0008006" key="3">
    <source>
        <dbReference type="Google" id="ProtNLM"/>
    </source>
</evidence>
<accession>A0A5C6SEL3</accession>
<dbReference type="Gene3D" id="3.10.450.50">
    <property type="match status" value="1"/>
</dbReference>
<dbReference type="AlphaFoldDB" id="A0A5C6SEL3"/>
<dbReference type="SUPFAM" id="SSF54427">
    <property type="entry name" value="NTF2-like"/>
    <property type="match status" value="1"/>
</dbReference>
<evidence type="ECO:0000313" key="1">
    <source>
        <dbReference type="EMBL" id="TXB97214.1"/>
    </source>
</evidence>
<protein>
    <recommendedName>
        <fullName evidence="3">Lumazine-binding protein</fullName>
    </recommendedName>
</protein>
<evidence type="ECO:0000313" key="2">
    <source>
        <dbReference type="Proteomes" id="UP000321331"/>
    </source>
</evidence>